<dbReference type="PANTHER" id="PTHR44688">
    <property type="entry name" value="DNA-BINDING TRANSCRIPTIONAL ACTIVATOR DEVR_DOSR"/>
    <property type="match status" value="1"/>
</dbReference>
<keyword evidence="2" id="KW-0238">DNA-binding</keyword>
<dbReference type="InterPro" id="IPR013249">
    <property type="entry name" value="RNA_pol_sigma70_r4_t2"/>
</dbReference>
<dbReference type="Pfam" id="PF08281">
    <property type="entry name" value="Sigma70_r4_2"/>
    <property type="match status" value="1"/>
</dbReference>
<dbReference type="EMBL" id="JBHLTL010000004">
    <property type="protein sequence ID" value="MFC0589112.1"/>
    <property type="molecule type" value="Genomic_DNA"/>
</dbReference>
<keyword evidence="3" id="KW-0804">Transcription</keyword>
<dbReference type="SMART" id="SM00421">
    <property type="entry name" value="HTH_LUXR"/>
    <property type="match status" value="1"/>
</dbReference>
<evidence type="ECO:0000256" key="1">
    <source>
        <dbReference type="ARBA" id="ARBA00023015"/>
    </source>
</evidence>
<dbReference type="PANTHER" id="PTHR44688:SF16">
    <property type="entry name" value="DNA-BINDING TRANSCRIPTIONAL ACTIVATOR DEVR_DOSR"/>
    <property type="match status" value="1"/>
</dbReference>
<dbReference type="InterPro" id="IPR016032">
    <property type="entry name" value="Sig_transdc_resp-reg_C-effctor"/>
</dbReference>
<evidence type="ECO:0000256" key="2">
    <source>
        <dbReference type="ARBA" id="ARBA00023125"/>
    </source>
</evidence>
<sequence length="177" mass="18944">MDDIFEQTKALDSLTEKQREVLSLVAEGMTSKEIARKIGISESAVNQRIEVIRQRLGGLPRTQIARLYRRMSTVVFTVPASNPVTGKLIQLLGDGIEAQASEAEGSEVSTMAFQPTSQVGSHPSGLRTTYAASALDGPSGRWLRFGILVGVGFAVIASVALIVDIASGLQHLLRGTH</sequence>
<dbReference type="PRINTS" id="PR00038">
    <property type="entry name" value="HTHLUXR"/>
</dbReference>
<feature type="transmembrane region" description="Helical" evidence="4">
    <location>
        <begin position="142"/>
        <end position="163"/>
    </location>
</feature>
<keyword evidence="1" id="KW-0805">Transcription regulation</keyword>
<organism evidence="6 7">
    <name type="scientific">Novosphingobium aquiterrae</name>
    <dbReference type="NCBI Taxonomy" id="624388"/>
    <lineage>
        <taxon>Bacteria</taxon>
        <taxon>Pseudomonadati</taxon>
        <taxon>Pseudomonadota</taxon>
        <taxon>Alphaproteobacteria</taxon>
        <taxon>Sphingomonadales</taxon>
        <taxon>Sphingomonadaceae</taxon>
        <taxon>Novosphingobium</taxon>
    </lineage>
</organism>
<dbReference type="InterPro" id="IPR036388">
    <property type="entry name" value="WH-like_DNA-bd_sf"/>
</dbReference>
<gene>
    <name evidence="6" type="ORF">ACFFF7_06770</name>
</gene>
<keyword evidence="7" id="KW-1185">Reference proteome</keyword>
<keyword evidence="4" id="KW-0472">Membrane</keyword>
<dbReference type="RefSeq" id="WP_379480615.1">
    <property type="nucleotide sequence ID" value="NZ_JBHLTL010000004.1"/>
</dbReference>
<evidence type="ECO:0000259" key="5">
    <source>
        <dbReference type="PROSITE" id="PS50043"/>
    </source>
</evidence>
<evidence type="ECO:0000256" key="3">
    <source>
        <dbReference type="ARBA" id="ARBA00023163"/>
    </source>
</evidence>
<dbReference type="PROSITE" id="PS50043">
    <property type="entry name" value="HTH_LUXR_2"/>
    <property type="match status" value="1"/>
</dbReference>
<dbReference type="Gene3D" id="1.10.10.10">
    <property type="entry name" value="Winged helix-like DNA-binding domain superfamily/Winged helix DNA-binding domain"/>
    <property type="match status" value="1"/>
</dbReference>
<feature type="domain" description="HTH luxR-type" evidence="5">
    <location>
        <begin position="7"/>
        <end position="72"/>
    </location>
</feature>
<dbReference type="SUPFAM" id="SSF46894">
    <property type="entry name" value="C-terminal effector domain of the bipartite response regulators"/>
    <property type="match status" value="1"/>
</dbReference>
<evidence type="ECO:0000313" key="6">
    <source>
        <dbReference type="EMBL" id="MFC0589112.1"/>
    </source>
</evidence>
<name>A0ABV6PGZ9_9SPHN</name>
<proteinExistence type="predicted"/>
<reference evidence="6 7" key="1">
    <citation type="submission" date="2024-09" db="EMBL/GenBank/DDBJ databases">
        <authorList>
            <person name="Sun Q."/>
            <person name="Mori K."/>
        </authorList>
    </citation>
    <scope>NUCLEOTIDE SEQUENCE [LARGE SCALE GENOMIC DNA]</scope>
    <source>
        <strain evidence="6 7">NCAIM B.02537</strain>
    </source>
</reference>
<evidence type="ECO:0000313" key="7">
    <source>
        <dbReference type="Proteomes" id="UP001589943"/>
    </source>
</evidence>
<dbReference type="CDD" id="cd06170">
    <property type="entry name" value="LuxR_C_like"/>
    <property type="match status" value="1"/>
</dbReference>
<protein>
    <submittedName>
        <fullName evidence="6">Helix-turn-helix transcriptional regulator</fullName>
    </submittedName>
</protein>
<comment type="caution">
    <text evidence="6">The sequence shown here is derived from an EMBL/GenBank/DDBJ whole genome shotgun (WGS) entry which is preliminary data.</text>
</comment>
<evidence type="ECO:0000256" key="4">
    <source>
        <dbReference type="SAM" id="Phobius"/>
    </source>
</evidence>
<keyword evidence="4" id="KW-1133">Transmembrane helix</keyword>
<dbReference type="Proteomes" id="UP001589943">
    <property type="component" value="Unassembled WGS sequence"/>
</dbReference>
<accession>A0ABV6PGZ9</accession>
<keyword evidence="4" id="KW-0812">Transmembrane</keyword>
<dbReference type="InterPro" id="IPR000792">
    <property type="entry name" value="Tscrpt_reg_LuxR_C"/>
</dbReference>